<keyword evidence="9" id="KW-1185">Reference proteome</keyword>
<dbReference type="Gene3D" id="3.40.190.10">
    <property type="entry name" value="Periplasmic binding protein-like II"/>
    <property type="match status" value="1"/>
</dbReference>
<organism evidence="7 9">
    <name type="scientific">Deinococcus marmoris</name>
    <dbReference type="NCBI Taxonomy" id="249408"/>
    <lineage>
        <taxon>Bacteria</taxon>
        <taxon>Thermotogati</taxon>
        <taxon>Deinococcota</taxon>
        <taxon>Deinococci</taxon>
        <taxon>Deinococcales</taxon>
        <taxon>Deinococcaceae</taxon>
        <taxon>Deinococcus</taxon>
    </lineage>
</organism>
<comment type="caution">
    <text evidence="7">The sequence shown here is derived from an EMBL/GenBank/DDBJ whole genome shotgun (WGS) entry which is preliminary data.</text>
</comment>
<gene>
    <name evidence="8" type="ORF">BOO71_0005158</name>
    <name evidence="7" type="ORF">BOO71_0009313</name>
</gene>
<evidence type="ECO:0000256" key="6">
    <source>
        <dbReference type="SAM" id="SignalP"/>
    </source>
</evidence>
<dbReference type="EMBL" id="MSTI01000107">
    <property type="protein sequence ID" value="OLV17233.1"/>
    <property type="molecule type" value="Genomic_DNA"/>
</dbReference>
<keyword evidence="2 6" id="KW-0732">Signal</keyword>
<keyword evidence="5" id="KW-0449">Lipoprotein</keyword>
<evidence type="ECO:0000256" key="1">
    <source>
        <dbReference type="ARBA" id="ARBA00022475"/>
    </source>
</evidence>
<dbReference type="InterPro" id="IPR006059">
    <property type="entry name" value="SBP"/>
</dbReference>
<sequence>MSSLRLNTARLSTARLATLTLALLGAAASAQTTPNTALKGTISVWAWKDPIAGLKSLDAAFAKAYPNIKVEYVQKDPGGGAIYNAYKLAFSAGSGGPDVALIEDSHLQQLVKLGTLADLTSQVKPYVVNLTPAKLNTATLNGKYYAMPWDIGPVVLYYRRDLFKQAGVNPASLRTWDDYLKAAMVIKAKTGADMLPLSKAKNDGRLLETLLWQQGSGYVNAAGAVTLDKDPRATKALDLIQSLYKSGASADIETWTDSYYKVIADGKVATLPMAAWMGGFLKGWIAPKTEGQWGVLPLPAFAGSVSRTSNDGGSQLAVWNSSKNKDAAWAYIQFHIAQKDSALALYEKTDFFPALTSLYKDPAFSQGDAFFGGQKISQTYTALAKTIPAATVYTTDYTDMNSMLSIEIQKMALGKQDAAAALKNAADVIRSRTRRN</sequence>
<evidence type="ECO:0000256" key="4">
    <source>
        <dbReference type="ARBA" id="ARBA00023139"/>
    </source>
</evidence>
<dbReference type="STRING" id="249408.BOO71_0005158"/>
<keyword evidence="3" id="KW-0472">Membrane</keyword>
<name>A0A1U7NWC8_9DEIO</name>
<evidence type="ECO:0000256" key="2">
    <source>
        <dbReference type="ARBA" id="ARBA00022729"/>
    </source>
</evidence>
<dbReference type="CDD" id="cd13585">
    <property type="entry name" value="PBP2_TMBP_like"/>
    <property type="match status" value="1"/>
</dbReference>
<dbReference type="SUPFAM" id="SSF53850">
    <property type="entry name" value="Periplasmic binding protein-like II"/>
    <property type="match status" value="1"/>
</dbReference>
<dbReference type="Pfam" id="PF01547">
    <property type="entry name" value="SBP_bac_1"/>
    <property type="match status" value="1"/>
</dbReference>
<feature type="signal peptide" evidence="6">
    <location>
        <begin position="1"/>
        <end position="30"/>
    </location>
</feature>
<keyword evidence="1" id="KW-1003">Cell membrane</keyword>
<evidence type="ECO:0000313" key="7">
    <source>
        <dbReference type="EMBL" id="OLV17233.1"/>
    </source>
</evidence>
<dbReference type="InterPro" id="IPR050490">
    <property type="entry name" value="Bact_solute-bd_prot1"/>
</dbReference>
<dbReference type="RefSeq" id="WP_075831573.1">
    <property type="nucleotide sequence ID" value="NZ_MSTI01000062.1"/>
</dbReference>
<evidence type="ECO:0000256" key="5">
    <source>
        <dbReference type="ARBA" id="ARBA00023288"/>
    </source>
</evidence>
<protein>
    <submittedName>
        <fullName evidence="8">Maltose/maltodextrin ABC transporter, substrate binding periplasmic protein MalE</fullName>
    </submittedName>
    <submittedName>
        <fullName evidence="7">Sugar ABC transporter, substrate-binding protein</fullName>
    </submittedName>
</protein>
<dbReference type="PANTHER" id="PTHR43649">
    <property type="entry name" value="ARABINOSE-BINDING PROTEIN-RELATED"/>
    <property type="match status" value="1"/>
</dbReference>
<evidence type="ECO:0000256" key="3">
    <source>
        <dbReference type="ARBA" id="ARBA00023136"/>
    </source>
</evidence>
<reference evidence="7 9" key="1">
    <citation type="submission" date="2017-01" db="EMBL/GenBank/DDBJ databases">
        <title>Genome Analysis of Deinococcus marmoris KOPRI26562.</title>
        <authorList>
            <person name="Kim J.H."/>
            <person name="Oh H.-M."/>
        </authorList>
    </citation>
    <scope>NUCLEOTIDE SEQUENCE [LARGE SCALE GENOMIC DNA]</scope>
    <source>
        <strain evidence="7 9">KOPRI26562</strain>
    </source>
</reference>
<keyword evidence="4" id="KW-0564">Palmitate</keyword>
<accession>A0A1U7NWC8</accession>
<dbReference type="EMBL" id="MSTI01000062">
    <property type="protein sequence ID" value="OLV18706.1"/>
    <property type="molecule type" value="Genomic_DNA"/>
</dbReference>
<dbReference type="AlphaFoldDB" id="A0A1U7NWC8"/>
<proteinExistence type="predicted"/>
<dbReference type="Proteomes" id="UP000186607">
    <property type="component" value="Unassembled WGS sequence"/>
</dbReference>
<evidence type="ECO:0000313" key="8">
    <source>
        <dbReference type="EMBL" id="OLV18706.1"/>
    </source>
</evidence>
<evidence type="ECO:0000313" key="9">
    <source>
        <dbReference type="Proteomes" id="UP000186607"/>
    </source>
</evidence>
<dbReference type="PANTHER" id="PTHR43649:SF33">
    <property type="entry name" value="POLYGALACTURONAN_RHAMNOGALACTURONAN-BINDING PROTEIN YTCQ"/>
    <property type="match status" value="1"/>
</dbReference>
<feature type="chain" id="PRO_5011902123" evidence="6">
    <location>
        <begin position="31"/>
        <end position="436"/>
    </location>
</feature>